<sequence>MTGGQGSTERHYRRLLDKLKARSSRIFVKTQMQNRMQEQRLKKVVNVLEKDRDPCIRKSHEGIWRVSSKECPMPRLAKPEGMPSYLARPRATTLPTPAELATLLPKKRVRGQQHYASHAESVATSKPPPREYTKMSKRRLSSMRSDQVQIYHYRKVMEEFEEAVEVFPEGNGTEEHATAAGGTGEKMETPTQGDRTDGKWATPVTRTKSVISEASKALADNESTAAAEESVRIVMKKLGIRPQSSPMSYSRRPRPKKRRPQTSVGTCATIAEQQLDSNSKVLRTNYLDMYKAQLKNHVRRMTSKGEMPAPSICIDDMSPHHGHRDERPKSGLDMSVLSQASTPTKAPSLAHSKFSSPAFSPESRGISNNPGAKIERQSTLMQQTASSTSRSTPRCQMRRVSTQIMHATTFDTLQDEVQKMQSYRKFRRESLQMDDVANLQDLEDGELFEEMKHCRYIRWAKADEALIEESSENEPLQHQLALLTLKYVSQGQSKKSRNENT</sequence>
<dbReference type="OrthoDB" id="10043991at2759"/>
<feature type="region of interest" description="Disordered" evidence="1">
    <location>
        <begin position="171"/>
        <end position="200"/>
    </location>
</feature>
<protein>
    <submittedName>
        <fullName evidence="2">Uncharacterized protein</fullName>
    </submittedName>
</protein>
<evidence type="ECO:0000313" key="2">
    <source>
        <dbReference type="EnsemblMetazoa" id="XP_038050969.1"/>
    </source>
</evidence>
<evidence type="ECO:0000313" key="3">
    <source>
        <dbReference type="Proteomes" id="UP000887568"/>
    </source>
</evidence>
<dbReference type="Proteomes" id="UP000887568">
    <property type="component" value="Unplaced"/>
</dbReference>
<feature type="compositionally biased region" description="Basic and acidic residues" evidence="1">
    <location>
        <begin position="317"/>
        <end position="330"/>
    </location>
</feature>
<feature type="compositionally biased region" description="Polar residues" evidence="1">
    <location>
        <begin position="336"/>
        <end position="345"/>
    </location>
</feature>
<dbReference type="EnsemblMetazoa" id="XM_038195041.1">
    <property type="protein sequence ID" value="XP_038050969.1"/>
    <property type="gene ID" value="LOC119724117"/>
</dbReference>
<evidence type="ECO:0000256" key="1">
    <source>
        <dbReference type="SAM" id="MobiDB-lite"/>
    </source>
</evidence>
<dbReference type="RefSeq" id="XP_038050969.1">
    <property type="nucleotide sequence ID" value="XM_038195041.1"/>
</dbReference>
<keyword evidence="3" id="KW-1185">Reference proteome</keyword>
<name>A0A913ZHU9_PATMI</name>
<feature type="compositionally biased region" description="Basic residues" evidence="1">
    <location>
        <begin position="251"/>
        <end position="260"/>
    </location>
</feature>
<organism evidence="2 3">
    <name type="scientific">Patiria miniata</name>
    <name type="common">Bat star</name>
    <name type="synonym">Asterina miniata</name>
    <dbReference type="NCBI Taxonomy" id="46514"/>
    <lineage>
        <taxon>Eukaryota</taxon>
        <taxon>Metazoa</taxon>
        <taxon>Echinodermata</taxon>
        <taxon>Eleutherozoa</taxon>
        <taxon>Asterozoa</taxon>
        <taxon>Asteroidea</taxon>
        <taxon>Valvatacea</taxon>
        <taxon>Valvatida</taxon>
        <taxon>Asterinidae</taxon>
        <taxon>Patiria</taxon>
    </lineage>
</organism>
<feature type="compositionally biased region" description="Polar residues" evidence="1">
    <location>
        <begin position="377"/>
        <end position="397"/>
    </location>
</feature>
<dbReference type="GeneID" id="119724117"/>
<reference evidence="2" key="1">
    <citation type="submission" date="2022-11" db="UniProtKB">
        <authorList>
            <consortium name="EnsemblMetazoa"/>
        </authorList>
    </citation>
    <scope>IDENTIFICATION</scope>
</reference>
<feature type="region of interest" description="Disordered" evidence="1">
    <location>
        <begin position="306"/>
        <end position="397"/>
    </location>
</feature>
<proteinExistence type="predicted"/>
<dbReference type="AlphaFoldDB" id="A0A913ZHU9"/>
<feature type="region of interest" description="Disordered" evidence="1">
    <location>
        <begin position="115"/>
        <end position="140"/>
    </location>
</feature>
<accession>A0A913ZHU9</accession>
<feature type="region of interest" description="Disordered" evidence="1">
    <location>
        <begin position="242"/>
        <end position="266"/>
    </location>
</feature>